<organism evidence="4 5">
    <name type="scientific">Prorocentrum cordatum</name>
    <dbReference type="NCBI Taxonomy" id="2364126"/>
    <lineage>
        <taxon>Eukaryota</taxon>
        <taxon>Sar</taxon>
        <taxon>Alveolata</taxon>
        <taxon>Dinophyceae</taxon>
        <taxon>Prorocentrales</taxon>
        <taxon>Prorocentraceae</taxon>
        <taxon>Prorocentrum</taxon>
    </lineage>
</organism>
<dbReference type="SUPFAM" id="SSF48425">
    <property type="entry name" value="Sec7 domain"/>
    <property type="match status" value="1"/>
</dbReference>
<dbReference type="Pfam" id="PF01369">
    <property type="entry name" value="Sec7"/>
    <property type="match status" value="1"/>
</dbReference>
<keyword evidence="1" id="KW-0040">ANK repeat</keyword>
<dbReference type="SUPFAM" id="SSF48403">
    <property type="entry name" value="Ankyrin repeat"/>
    <property type="match status" value="1"/>
</dbReference>
<feature type="compositionally biased region" description="Basic residues" evidence="2">
    <location>
        <begin position="19"/>
        <end position="28"/>
    </location>
</feature>
<dbReference type="InterPro" id="IPR000904">
    <property type="entry name" value="Sec7_dom"/>
</dbReference>
<feature type="region of interest" description="Disordered" evidence="2">
    <location>
        <begin position="560"/>
        <end position="584"/>
    </location>
</feature>
<proteinExistence type="predicted"/>
<keyword evidence="5" id="KW-1185">Reference proteome</keyword>
<dbReference type="InterPro" id="IPR036770">
    <property type="entry name" value="Ankyrin_rpt-contain_sf"/>
</dbReference>
<dbReference type="Gene3D" id="1.25.40.20">
    <property type="entry name" value="Ankyrin repeat-containing domain"/>
    <property type="match status" value="1"/>
</dbReference>
<feature type="repeat" description="ANK" evidence="1">
    <location>
        <begin position="41"/>
        <end position="73"/>
    </location>
</feature>
<evidence type="ECO:0000313" key="5">
    <source>
        <dbReference type="Proteomes" id="UP001189429"/>
    </source>
</evidence>
<sequence>MGKKERTRGAGGKVERRRGPPRGKRRRDSSRSRPGAATDVAGWTPLHTAAFVGRPGVVSILLGCGADSRLRSLAGQCAADLCSDARTRGRLVVAAPPQPPAARPRSVGGLGAARLGAEAVPCIIDVEGSGTPWQETANPEKTQAEVRYEPFFVPRSPVIDCQDQLPNFNRLLTSIGQVIFDKQPGRGLAFLVATGALRDYPVDMIGFLRSGILHPASIGEFLGEDFSLSRVLRMEFFNLMRLRGCGVVASLAKVFLHFQVPEDLQKADRLLQSIAEVWWRQHTAAKKLAAAWSRASPEVAPSKPADDGGEGQAEGHPEVQAELAGAELRAALPDCGVLHQLLFSAFMLHRSLGDPLCGPPPPGLSEWIELHRGVAGMDCRSPDRVLTPVYRAVQGLPRPGGPRLPPAAEGGLFRSPLAPHARAEGWAKVVGGDLPWPLRPEAAGYCAAGGSAQLLSLLSETAGAADLWRSGGPPGAGAAGQQPLQPLVAGSQQPSAESARAAEAPGPLWLSLCRSLLFLSWRPDEGAPFAFVHAAWARVEADDQALRLVLRAGGGAGASAPRATPCAVPGAAPGPRGTKSDSSSEYFGAVGSVFNCLRLGG</sequence>
<feature type="non-terminal residue" evidence="4">
    <location>
        <position position="601"/>
    </location>
</feature>
<dbReference type="Pfam" id="PF00023">
    <property type="entry name" value="Ank"/>
    <property type="match status" value="1"/>
</dbReference>
<dbReference type="PROSITE" id="PS50190">
    <property type="entry name" value="SEC7"/>
    <property type="match status" value="1"/>
</dbReference>
<dbReference type="Proteomes" id="UP001189429">
    <property type="component" value="Unassembled WGS sequence"/>
</dbReference>
<comment type="caution">
    <text evidence="4">The sequence shown here is derived from an EMBL/GenBank/DDBJ whole genome shotgun (WGS) entry which is preliminary data.</text>
</comment>
<dbReference type="InterPro" id="IPR035999">
    <property type="entry name" value="Sec7_dom_sf"/>
</dbReference>
<dbReference type="InterPro" id="IPR002110">
    <property type="entry name" value="Ankyrin_rpt"/>
</dbReference>
<evidence type="ECO:0000256" key="1">
    <source>
        <dbReference type="PROSITE-ProRule" id="PRU00023"/>
    </source>
</evidence>
<dbReference type="PROSITE" id="PS50297">
    <property type="entry name" value="ANK_REP_REGION"/>
    <property type="match status" value="1"/>
</dbReference>
<feature type="region of interest" description="Disordered" evidence="2">
    <location>
        <begin position="1"/>
        <end position="41"/>
    </location>
</feature>
<feature type="region of interest" description="Disordered" evidence="2">
    <location>
        <begin position="295"/>
        <end position="317"/>
    </location>
</feature>
<accession>A0ABN9UEX4</accession>
<name>A0ABN9UEX4_9DINO</name>
<evidence type="ECO:0000256" key="2">
    <source>
        <dbReference type="SAM" id="MobiDB-lite"/>
    </source>
</evidence>
<dbReference type="PROSITE" id="PS50088">
    <property type="entry name" value="ANK_REPEAT"/>
    <property type="match status" value="1"/>
</dbReference>
<dbReference type="EMBL" id="CAUYUJ010015783">
    <property type="protein sequence ID" value="CAK0858072.1"/>
    <property type="molecule type" value="Genomic_DNA"/>
</dbReference>
<protein>
    <recommendedName>
        <fullName evidence="3">SEC7 domain-containing protein</fullName>
    </recommendedName>
</protein>
<evidence type="ECO:0000259" key="3">
    <source>
        <dbReference type="PROSITE" id="PS50190"/>
    </source>
</evidence>
<feature type="domain" description="SEC7" evidence="3">
    <location>
        <begin position="176"/>
        <end position="396"/>
    </location>
</feature>
<reference evidence="4" key="1">
    <citation type="submission" date="2023-10" db="EMBL/GenBank/DDBJ databases">
        <authorList>
            <person name="Chen Y."/>
            <person name="Shah S."/>
            <person name="Dougan E. K."/>
            <person name="Thang M."/>
            <person name="Chan C."/>
        </authorList>
    </citation>
    <scope>NUCLEOTIDE SEQUENCE [LARGE SCALE GENOMIC DNA]</scope>
</reference>
<evidence type="ECO:0000313" key="4">
    <source>
        <dbReference type="EMBL" id="CAK0858072.1"/>
    </source>
</evidence>
<gene>
    <name evidence="4" type="ORF">PCOR1329_LOCUS47972</name>
</gene>